<evidence type="ECO:0000256" key="2">
    <source>
        <dbReference type="ARBA" id="ARBA00023125"/>
    </source>
</evidence>
<evidence type="ECO:0000256" key="4">
    <source>
        <dbReference type="SAM" id="MobiDB-lite"/>
    </source>
</evidence>
<dbReference type="STRING" id="310780.SAMN05216267_106526"/>
<dbReference type="InterPro" id="IPR010982">
    <property type="entry name" value="Lambda_DNA-bd_dom_sf"/>
</dbReference>
<dbReference type="RefSeq" id="WP_079138600.1">
    <property type="nucleotide sequence ID" value="NZ_FODD01000065.1"/>
</dbReference>
<dbReference type="Pfam" id="PF00532">
    <property type="entry name" value="Peripla_BP_1"/>
    <property type="match status" value="1"/>
</dbReference>
<dbReference type="PROSITE" id="PS00356">
    <property type="entry name" value="HTH_LACI_1"/>
    <property type="match status" value="1"/>
</dbReference>
<dbReference type="Proteomes" id="UP000181951">
    <property type="component" value="Unassembled WGS sequence"/>
</dbReference>
<dbReference type="SUPFAM" id="SSF47413">
    <property type="entry name" value="lambda repressor-like DNA-binding domains"/>
    <property type="match status" value="1"/>
</dbReference>
<dbReference type="GO" id="GO:0000976">
    <property type="term" value="F:transcription cis-regulatory region binding"/>
    <property type="evidence" value="ECO:0007669"/>
    <property type="project" value="TreeGrafter"/>
</dbReference>
<dbReference type="GO" id="GO:0003700">
    <property type="term" value="F:DNA-binding transcription factor activity"/>
    <property type="evidence" value="ECO:0007669"/>
    <property type="project" value="TreeGrafter"/>
</dbReference>
<evidence type="ECO:0000313" key="6">
    <source>
        <dbReference type="EMBL" id="SEO99148.1"/>
    </source>
</evidence>
<evidence type="ECO:0000256" key="1">
    <source>
        <dbReference type="ARBA" id="ARBA00023015"/>
    </source>
</evidence>
<dbReference type="AlphaFoldDB" id="A0A1H8U914"/>
<dbReference type="InterPro" id="IPR001761">
    <property type="entry name" value="Peripla_BP/Lac1_sug-bd_dom"/>
</dbReference>
<dbReference type="EMBL" id="FODD01000065">
    <property type="protein sequence ID" value="SEO99148.1"/>
    <property type="molecule type" value="Genomic_DNA"/>
</dbReference>
<keyword evidence="1" id="KW-0805">Transcription regulation</keyword>
<dbReference type="InterPro" id="IPR028082">
    <property type="entry name" value="Peripla_BP_I"/>
</dbReference>
<dbReference type="SUPFAM" id="SSF53822">
    <property type="entry name" value="Periplasmic binding protein-like I"/>
    <property type="match status" value="1"/>
</dbReference>
<keyword evidence="2" id="KW-0238">DNA-binding</keyword>
<evidence type="ECO:0000256" key="3">
    <source>
        <dbReference type="ARBA" id="ARBA00023163"/>
    </source>
</evidence>
<feature type="region of interest" description="Disordered" evidence="4">
    <location>
        <begin position="1"/>
        <end position="30"/>
    </location>
</feature>
<dbReference type="PROSITE" id="PS50932">
    <property type="entry name" value="HTH_LACI_2"/>
    <property type="match status" value="1"/>
</dbReference>
<feature type="domain" description="HTH lacI-type" evidence="5">
    <location>
        <begin position="25"/>
        <end position="79"/>
    </location>
</feature>
<dbReference type="InterPro" id="IPR000843">
    <property type="entry name" value="HTH_LacI"/>
</dbReference>
<organism evidence="6 7">
    <name type="scientific">Actinacidiphila rubida</name>
    <dbReference type="NCBI Taxonomy" id="310780"/>
    <lineage>
        <taxon>Bacteria</taxon>
        <taxon>Bacillati</taxon>
        <taxon>Actinomycetota</taxon>
        <taxon>Actinomycetes</taxon>
        <taxon>Kitasatosporales</taxon>
        <taxon>Streptomycetaceae</taxon>
        <taxon>Actinacidiphila</taxon>
    </lineage>
</organism>
<keyword evidence="7" id="KW-1185">Reference proteome</keyword>
<feature type="compositionally biased region" description="Basic and acidic residues" evidence="4">
    <location>
        <begin position="1"/>
        <end position="14"/>
    </location>
</feature>
<evidence type="ECO:0000259" key="5">
    <source>
        <dbReference type="PROSITE" id="PS50932"/>
    </source>
</evidence>
<dbReference type="Gene3D" id="1.10.260.40">
    <property type="entry name" value="lambda repressor-like DNA-binding domains"/>
    <property type="match status" value="1"/>
</dbReference>
<sequence>MSGADGRRDPRNPRNADASRPVPRPRMQDIADATGVTIKTVSRALSDAPNVRRSTRERILAEAERLGFRRNDIAAGLRSTGQTMRTLGVVLGDLANPFFPPMLRGIHEVAARHGYLVITADAQGDAAVERESIQAILSQRVAGLVIAPTGTDFGYLAQEARFGSAIVFIDSAPLGLTADAVVTTNTAGTRGAVAHLIGRGHRRIGYLGHPPHGHGAPKRWAGYTLALRQAGLPVDDALVRRGLTTEAEACRAAGELLGLDDPPTALFADNNRMTMGVLRSPLYAVRRPEVVGFDHFDLAPQLGISVVDSDPFRVGSAGAELLFRRLADRGRPPMQTTVRAKLIVHDRPTFTAVAP</sequence>
<name>A0A1H8U914_9ACTN</name>
<dbReference type="SMART" id="SM00354">
    <property type="entry name" value="HTH_LACI"/>
    <property type="match status" value="1"/>
</dbReference>
<accession>A0A1H8U914</accession>
<dbReference type="CDD" id="cd01392">
    <property type="entry name" value="HTH_LacI"/>
    <property type="match status" value="1"/>
</dbReference>
<dbReference type="Pfam" id="PF00356">
    <property type="entry name" value="LacI"/>
    <property type="match status" value="1"/>
</dbReference>
<dbReference type="Gene3D" id="3.40.50.2300">
    <property type="match status" value="2"/>
</dbReference>
<gene>
    <name evidence="6" type="ORF">SAMN05216267_106526</name>
</gene>
<keyword evidence="3" id="KW-0804">Transcription</keyword>
<protein>
    <submittedName>
        <fullName evidence="6">Transcriptional regulator, LacI family</fullName>
    </submittedName>
</protein>
<dbReference type="PANTHER" id="PTHR30146:SF109">
    <property type="entry name" value="HTH-TYPE TRANSCRIPTIONAL REGULATOR GALS"/>
    <property type="match status" value="1"/>
</dbReference>
<proteinExistence type="predicted"/>
<dbReference type="PANTHER" id="PTHR30146">
    <property type="entry name" value="LACI-RELATED TRANSCRIPTIONAL REPRESSOR"/>
    <property type="match status" value="1"/>
</dbReference>
<evidence type="ECO:0000313" key="7">
    <source>
        <dbReference type="Proteomes" id="UP000181951"/>
    </source>
</evidence>
<reference evidence="6 7" key="1">
    <citation type="submission" date="2016-10" db="EMBL/GenBank/DDBJ databases">
        <authorList>
            <person name="de Groot N.N."/>
        </authorList>
    </citation>
    <scope>NUCLEOTIDE SEQUENCE [LARGE SCALE GENOMIC DNA]</scope>
    <source>
        <strain evidence="6 7">CGMCC 4.2026</strain>
    </source>
</reference>
<dbReference type="OrthoDB" id="3595338at2"/>
<dbReference type="CDD" id="cd06267">
    <property type="entry name" value="PBP1_LacI_sugar_binding-like"/>
    <property type="match status" value="1"/>
</dbReference>